<organism evidence="1 2">
    <name type="scientific">Candidatus Nitrotoga fabula</name>
    <dbReference type="NCBI Taxonomy" id="2182327"/>
    <lineage>
        <taxon>Bacteria</taxon>
        <taxon>Pseudomonadati</taxon>
        <taxon>Pseudomonadota</taxon>
        <taxon>Betaproteobacteria</taxon>
        <taxon>Nitrosomonadales</taxon>
        <taxon>Gallionellaceae</taxon>
        <taxon>Candidatus Nitrotoga</taxon>
    </lineage>
</organism>
<dbReference type="Gene3D" id="3.50.30.50">
    <property type="entry name" value="Putative cyclase"/>
    <property type="match status" value="1"/>
</dbReference>
<dbReference type="Pfam" id="PF04199">
    <property type="entry name" value="Cyclase"/>
    <property type="match status" value="1"/>
</dbReference>
<sequence length="286" mass="32057">MITLSLSVSDIFFYYFPEMITVKKLLILFIAGITGCSQHYHSVALPNNPEWIDLSHSYDSATLYWPNNIKGFEHITEAEGNTPFGYYSSYRFCTPEHGGTHLDAPIHFAENKLTVDQIPLSSLTGEAVMIDVSHHVLADRDYQVGVQDIENWEKDYGRIPENTIILFRTGYGQFYPDREKYFGTQKTGAAAIPELHFPGISPAATQWLVENRNIKALGLDTPSLDYGQSQEFTTHRILLGRNKPGFENLANLDRLPAKGIYIVALPMKIAKSSGAPLRIIATLKSS</sequence>
<dbReference type="Proteomes" id="UP000675882">
    <property type="component" value="Unassembled WGS sequence"/>
</dbReference>
<evidence type="ECO:0000313" key="2">
    <source>
        <dbReference type="Proteomes" id="UP000675882"/>
    </source>
</evidence>
<keyword evidence="2" id="KW-1185">Reference proteome</keyword>
<dbReference type="InterPro" id="IPR007325">
    <property type="entry name" value="KFase/CYL"/>
</dbReference>
<dbReference type="AlphaFoldDB" id="A0A916BET5"/>
<dbReference type="EMBL" id="CAJNBL010000005">
    <property type="protein sequence ID" value="CAE6692767.1"/>
    <property type="molecule type" value="Genomic_DNA"/>
</dbReference>
<name>A0A916BET5_9PROT</name>
<reference evidence="1" key="1">
    <citation type="submission" date="2021-02" db="EMBL/GenBank/DDBJ databases">
        <authorList>
            <person name="Han P."/>
        </authorList>
    </citation>
    <scope>NUCLEOTIDE SEQUENCE</scope>
    <source>
        <strain evidence="1">Candidatus Nitrotoga sp. ZN8</strain>
    </source>
</reference>
<accession>A0A916BET5</accession>
<keyword evidence="1" id="KW-0378">Hydrolase</keyword>
<dbReference type="PANTHER" id="PTHR31118">
    <property type="entry name" value="CYCLASE-LIKE PROTEIN 2"/>
    <property type="match status" value="1"/>
</dbReference>
<protein>
    <submittedName>
        <fullName evidence="1">Metal-dependent hydrolase</fullName>
    </submittedName>
</protein>
<comment type="caution">
    <text evidence="1">The sequence shown here is derived from an EMBL/GenBank/DDBJ whole genome shotgun (WGS) entry which is preliminary data.</text>
</comment>
<dbReference type="GO" id="GO:0019441">
    <property type="term" value="P:L-tryptophan catabolic process to kynurenine"/>
    <property type="evidence" value="ECO:0007669"/>
    <property type="project" value="InterPro"/>
</dbReference>
<gene>
    <name evidence="1" type="ORF">NTGZN8_130063</name>
</gene>
<evidence type="ECO:0000313" key="1">
    <source>
        <dbReference type="EMBL" id="CAE6692767.1"/>
    </source>
</evidence>
<dbReference type="SUPFAM" id="SSF102198">
    <property type="entry name" value="Putative cyclase"/>
    <property type="match status" value="1"/>
</dbReference>
<dbReference type="InterPro" id="IPR037175">
    <property type="entry name" value="KFase_sf"/>
</dbReference>
<dbReference type="PANTHER" id="PTHR31118:SF12">
    <property type="entry name" value="CYCLASE-LIKE PROTEIN 2"/>
    <property type="match status" value="1"/>
</dbReference>
<dbReference type="GO" id="GO:0004061">
    <property type="term" value="F:arylformamidase activity"/>
    <property type="evidence" value="ECO:0007669"/>
    <property type="project" value="InterPro"/>
</dbReference>
<proteinExistence type="predicted"/>